<dbReference type="PROSITE" id="PS50011">
    <property type="entry name" value="PROTEIN_KINASE_DOM"/>
    <property type="match status" value="1"/>
</dbReference>
<evidence type="ECO:0000313" key="2">
    <source>
        <dbReference type="EMBL" id="CAG8470746.1"/>
    </source>
</evidence>
<dbReference type="Gene3D" id="1.10.510.10">
    <property type="entry name" value="Transferase(Phosphotransferase) domain 1"/>
    <property type="match status" value="1"/>
</dbReference>
<dbReference type="GO" id="GO:0005524">
    <property type="term" value="F:ATP binding"/>
    <property type="evidence" value="ECO:0007669"/>
    <property type="project" value="InterPro"/>
</dbReference>
<keyword evidence="3" id="KW-1185">Reference proteome</keyword>
<comment type="caution">
    <text evidence="2">The sequence shown here is derived from an EMBL/GenBank/DDBJ whole genome shotgun (WGS) entry which is preliminary data.</text>
</comment>
<feature type="domain" description="Protein kinase" evidence="1">
    <location>
        <begin position="1"/>
        <end position="156"/>
    </location>
</feature>
<organism evidence="2 3">
    <name type="scientific">Paraglomus occultum</name>
    <dbReference type="NCBI Taxonomy" id="144539"/>
    <lineage>
        <taxon>Eukaryota</taxon>
        <taxon>Fungi</taxon>
        <taxon>Fungi incertae sedis</taxon>
        <taxon>Mucoromycota</taxon>
        <taxon>Glomeromycotina</taxon>
        <taxon>Glomeromycetes</taxon>
        <taxon>Paraglomerales</taxon>
        <taxon>Paraglomeraceae</taxon>
        <taxon>Paraglomus</taxon>
    </lineage>
</organism>
<reference evidence="2" key="1">
    <citation type="submission" date="2021-06" db="EMBL/GenBank/DDBJ databases">
        <authorList>
            <person name="Kallberg Y."/>
            <person name="Tangrot J."/>
            <person name="Rosling A."/>
        </authorList>
    </citation>
    <scope>NUCLEOTIDE SEQUENCE</scope>
    <source>
        <strain evidence="2">IA702</strain>
    </source>
</reference>
<dbReference type="InterPro" id="IPR000719">
    <property type="entry name" value="Prot_kinase_dom"/>
</dbReference>
<dbReference type="SUPFAM" id="SSF56112">
    <property type="entry name" value="Protein kinase-like (PK-like)"/>
    <property type="match status" value="1"/>
</dbReference>
<dbReference type="Pfam" id="PF07714">
    <property type="entry name" value="PK_Tyr_Ser-Thr"/>
    <property type="match status" value="1"/>
</dbReference>
<dbReference type="AlphaFoldDB" id="A0A9N8Z7E6"/>
<dbReference type="OrthoDB" id="10261027at2759"/>
<evidence type="ECO:0000313" key="3">
    <source>
        <dbReference type="Proteomes" id="UP000789572"/>
    </source>
</evidence>
<gene>
    <name evidence="2" type="ORF">POCULU_LOCUS1030</name>
</gene>
<protein>
    <submittedName>
        <fullName evidence="2">902_t:CDS:1</fullName>
    </submittedName>
</protein>
<evidence type="ECO:0000259" key="1">
    <source>
        <dbReference type="PROSITE" id="PS50011"/>
    </source>
</evidence>
<name>A0A9N8Z7E6_9GLOM</name>
<dbReference type="InterPro" id="IPR001245">
    <property type="entry name" value="Ser-Thr/Tyr_kinase_cat_dom"/>
</dbReference>
<dbReference type="GO" id="GO:0004672">
    <property type="term" value="F:protein kinase activity"/>
    <property type="evidence" value="ECO:0007669"/>
    <property type="project" value="InterPro"/>
</dbReference>
<proteinExistence type="predicted"/>
<dbReference type="Proteomes" id="UP000789572">
    <property type="component" value="Unassembled WGS sequence"/>
</dbReference>
<sequence>MLTFGNPKKRLAANIQGRPIGHYLNGKDIIIIVVIVNQSRNTSAVEALAKNQWKGFYKHLVDELYNNKLVDDHSNILRFAGISKDICNDYRMSLESGNLHDYLKDFYQEMTLETKTVLGLSIANGLNYLHDMQIIHKYLALLKYLVSDSFVKLKKS</sequence>
<accession>A0A9N8Z7E6</accession>
<dbReference type="EMBL" id="CAJVPJ010000067">
    <property type="protein sequence ID" value="CAG8470746.1"/>
    <property type="molecule type" value="Genomic_DNA"/>
</dbReference>
<dbReference type="InterPro" id="IPR011009">
    <property type="entry name" value="Kinase-like_dom_sf"/>
</dbReference>